<dbReference type="RefSeq" id="WP_267541073.1">
    <property type="nucleotide sequence ID" value="NZ_JAPNKA010000001.1"/>
</dbReference>
<dbReference type="SUPFAM" id="SSF160246">
    <property type="entry name" value="EspE N-terminal domain-like"/>
    <property type="match status" value="1"/>
</dbReference>
<reference evidence="2 3" key="1">
    <citation type="submission" date="2022-11" db="EMBL/GenBank/DDBJ databases">
        <title>Minimal conservation of predation-associated metabolite biosynthetic gene clusters underscores biosynthetic potential of Myxococcota including descriptions for ten novel species: Archangium lansinium sp. nov., Myxococcus landrumus sp. nov., Nannocystis bai.</title>
        <authorList>
            <person name="Ahearne A."/>
            <person name="Stevens C."/>
            <person name="Phillips K."/>
        </authorList>
    </citation>
    <scope>NUCLEOTIDE SEQUENCE [LARGE SCALE GENOMIC DNA]</scope>
    <source>
        <strain evidence="2 3">MIWBW</strain>
    </source>
</reference>
<dbReference type="InterPro" id="IPR007831">
    <property type="entry name" value="T2SS_GspE_N"/>
</dbReference>
<evidence type="ECO:0000259" key="1">
    <source>
        <dbReference type="Pfam" id="PF05157"/>
    </source>
</evidence>
<dbReference type="EMBL" id="JAPNKA010000001">
    <property type="protein sequence ID" value="MCY1082508.1"/>
    <property type="molecule type" value="Genomic_DNA"/>
</dbReference>
<protein>
    <recommendedName>
        <fullName evidence="1">Type II secretion system protein GspE N-terminal domain-containing protein</fullName>
    </recommendedName>
</protein>
<dbReference type="Gene3D" id="3.30.300.160">
    <property type="entry name" value="Type II secretion system, protein E, N-terminal domain"/>
    <property type="match status" value="1"/>
</dbReference>
<organism evidence="2 3">
    <name type="scientific">Archangium lansingense</name>
    <dbReference type="NCBI Taxonomy" id="2995310"/>
    <lineage>
        <taxon>Bacteria</taxon>
        <taxon>Pseudomonadati</taxon>
        <taxon>Myxococcota</taxon>
        <taxon>Myxococcia</taxon>
        <taxon>Myxococcales</taxon>
        <taxon>Cystobacterineae</taxon>
        <taxon>Archangiaceae</taxon>
        <taxon>Archangium</taxon>
    </lineage>
</organism>
<dbReference type="Proteomes" id="UP001207654">
    <property type="component" value="Unassembled WGS sequence"/>
</dbReference>
<name>A0ABT4ALE1_9BACT</name>
<keyword evidence="3" id="KW-1185">Reference proteome</keyword>
<evidence type="ECO:0000313" key="2">
    <source>
        <dbReference type="EMBL" id="MCY1082508.1"/>
    </source>
</evidence>
<feature type="domain" description="Type II secretion system protein GspE N-terminal" evidence="1">
    <location>
        <begin position="75"/>
        <end position="152"/>
    </location>
</feature>
<evidence type="ECO:0000313" key="3">
    <source>
        <dbReference type="Proteomes" id="UP001207654"/>
    </source>
</evidence>
<comment type="caution">
    <text evidence="2">The sequence shown here is derived from an EMBL/GenBank/DDBJ whole genome shotgun (WGS) entry which is preliminary data.</text>
</comment>
<sequence length="173" mass="19233">MAEKPIQNCHVRFQFKCPMQWDALQETAEAGVRWCGSCHKRVYLSQSTQEAAQHARAGHCVAVPVGLVSPKDSIQLHGRELDLDMFRRVVPLELARKHSLVPLSRVGSTLTVAMSDPTHSHAIDDLKFLTGCNVEVKLASPQDILEALERAELELSRIPNVELGVMACEEEPE</sequence>
<proteinExistence type="predicted"/>
<accession>A0ABT4ALE1</accession>
<gene>
    <name evidence="2" type="ORF">OV287_49485</name>
</gene>
<dbReference type="InterPro" id="IPR037257">
    <property type="entry name" value="T2SS_E_N_sf"/>
</dbReference>
<dbReference type="Pfam" id="PF05157">
    <property type="entry name" value="MshEN"/>
    <property type="match status" value="1"/>
</dbReference>